<feature type="transmembrane region" description="Helical" evidence="1">
    <location>
        <begin position="155"/>
        <end position="179"/>
    </location>
</feature>
<evidence type="ECO:0000256" key="1">
    <source>
        <dbReference type="SAM" id="Phobius"/>
    </source>
</evidence>
<keyword evidence="3" id="KW-1185">Reference proteome</keyword>
<keyword evidence="1" id="KW-0472">Membrane</keyword>
<proteinExistence type="predicted"/>
<dbReference type="Proteomes" id="UP000319931">
    <property type="component" value="Unassembled WGS sequence"/>
</dbReference>
<feature type="transmembrane region" description="Helical" evidence="1">
    <location>
        <begin position="63"/>
        <end position="86"/>
    </location>
</feature>
<feature type="transmembrane region" description="Helical" evidence="1">
    <location>
        <begin position="98"/>
        <end position="119"/>
    </location>
</feature>
<evidence type="ECO:0008006" key="4">
    <source>
        <dbReference type="Google" id="ProtNLM"/>
    </source>
</evidence>
<feature type="transmembrane region" description="Helical" evidence="1">
    <location>
        <begin position="30"/>
        <end position="51"/>
    </location>
</feature>
<keyword evidence="1" id="KW-0812">Transmembrane</keyword>
<feature type="transmembrane region" description="Helical" evidence="1">
    <location>
        <begin position="131"/>
        <end position="149"/>
    </location>
</feature>
<reference evidence="2 3" key="1">
    <citation type="journal article" date="2019" name="Environ. Microbiol.">
        <title>Species interactions and distinct microbial communities in high Arctic permafrost affected cryosols are associated with the CH4 and CO2 gas fluxes.</title>
        <authorList>
            <person name="Altshuler I."/>
            <person name="Hamel J."/>
            <person name="Turney S."/>
            <person name="Magnuson E."/>
            <person name="Levesque R."/>
            <person name="Greer C."/>
            <person name="Whyte L.G."/>
        </authorList>
    </citation>
    <scope>NUCLEOTIDE SEQUENCE [LARGE SCALE GENOMIC DNA]</scope>
    <source>
        <strain evidence="2 3">E6.1</strain>
    </source>
</reference>
<accession>A0A502FAV0</accession>
<dbReference type="AlphaFoldDB" id="A0A502FAV0"/>
<comment type="caution">
    <text evidence="2">The sequence shown here is derived from an EMBL/GenBank/DDBJ whole genome shotgun (WGS) entry which is preliminary data.</text>
</comment>
<dbReference type="EMBL" id="RCZC01000013">
    <property type="protein sequence ID" value="TPG46535.1"/>
    <property type="molecule type" value="Genomic_DNA"/>
</dbReference>
<evidence type="ECO:0000313" key="2">
    <source>
        <dbReference type="EMBL" id="TPG46535.1"/>
    </source>
</evidence>
<organism evidence="2 3">
    <name type="scientific">Sphingomonas glacialis</name>
    <dbReference type="NCBI Taxonomy" id="658225"/>
    <lineage>
        <taxon>Bacteria</taxon>
        <taxon>Pseudomonadati</taxon>
        <taxon>Pseudomonadota</taxon>
        <taxon>Alphaproteobacteria</taxon>
        <taxon>Sphingomonadales</taxon>
        <taxon>Sphingomonadaceae</taxon>
        <taxon>Sphingomonas</taxon>
    </lineage>
</organism>
<gene>
    <name evidence="2" type="ORF">EAH76_23245</name>
</gene>
<evidence type="ECO:0000313" key="3">
    <source>
        <dbReference type="Proteomes" id="UP000319931"/>
    </source>
</evidence>
<name>A0A502FAV0_9SPHN</name>
<feature type="transmembrane region" description="Helical" evidence="1">
    <location>
        <begin position="186"/>
        <end position="206"/>
    </location>
</feature>
<protein>
    <recommendedName>
        <fullName evidence="4">DUF2306 domain-containing protein</fullName>
    </recommendedName>
</protein>
<sequence length="220" mass="23073">MSLAMAAVFISGFGNTVPNDFIGTPALPLLLHVHGAVFTLWVMLFVAQPAFIARGSITLHRKIGWLGVALAAAMLIMGVAATLFTVHYGYIPSFLPPAIFLVMNLVGIAVFAGLIAAGIALRKRSEWHKRLMLGATVSILGPGLGRLLPMPSFGAAAPVVLFGVGMLFALAGPVVDLIVRRRVHPAYYWVVGTIAVSQLAIAPLAFSPIGGGLLAVVRAQ</sequence>
<keyword evidence="1" id="KW-1133">Transmembrane helix</keyword>